<dbReference type="Gene3D" id="3.10.129.10">
    <property type="entry name" value="Hotdog Thioesterase"/>
    <property type="match status" value="1"/>
</dbReference>
<dbReference type="Pfam" id="PF22817">
    <property type="entry name" value="ApeP-like"/>
    <property type="match status" value="1"/>
</dbReference>
<accession>A0A1H9AN52</accession>
<protein>
    <recommendedName>
        <fullName evidence="3">Thioesterase domain-containing protein</fullName>
    </recommendedName>
</protein>
<dbReference type="Proteomes" id="UP000199021">
    <property type="component" value="Unassembled WGS sequence"/>
</dbReference>
<evidence type="ECO:0000313" key="2">
    <source>
        <dbReference type="Proteomes" id="UP000199021"/>
    </source>
</evidence>
<dbReference type="SUPFAM" id="SSF54637">
    <property type="entry name" value="Thioesterase/thiol ester dehydrase-isomerase"/>
    <property type="match status" value="1"/>
</dbReference>
<proteinExistence type="predicted"/>
<reference evidence="2" key="1">
    <citation type="submission" date="2016-10" db="EMBL/GenBank/DDBJ databases">
        <authorList>
            <person name="Varghese N."/>
            <person name="Submissions S."/>
        </authorList>
    </citation>
    <scope>NUCLEOTIDE SEQUENCE [LARGE SCALE GENOMIC DNA]</scope>
    <source>
        <strain evidence="2">DSM 24740</strain>
    </source>
</reference>
<dbReference type="InterPro" id="IPR016776">
    <property type="entry name" value="ApeP-like_dehydratase"/>
</dbReference>
<dbReference type="AlphaFoldDB" id="A0A1H9AN52"/>
<sequence length="160" mass="17610">MFHHYGHPLIDRQEVTNYLPHREPMILVDRLLGIKGGTIVGELLIRPENPFVTDTGEMLLGGAIEHMAQSAGLGQAYKAASMSGPRDASKTGKGEFGFIVNIRSLQYERLPRLGETLRTEASTITQNGNHSTMSFFCYVGEQLLVSCTMGLMGPKDQNTK</sequence>
<evidence type="ECO:0000313" key="1">
    <source>
        <dbReference type="EMBL" id="SEP77358.1"/>
    </source>
</evidence>
<dbReference type="EMBL" id="FOFB01000002">
    <property type="protein sequence ID" value="SEP77358.1"/>
    <property type="molecule type" value="Genomic_DNA"/>
</dbReference>
<organism evidence="1 2">
    <name type="scientific">Neolewinella agarilytica</name>
    <dbReference type="NCBI Taxonomy" id="478744"/>
    <lineage>
        <taxon>Bacteria</taxon>
        <taxon>Pseudomonadati</taxon>
        <taxon>Bacteroidota</taxon>
        <taxon>Saprospiria</taxon>
        <taxon>Saprospirales</taxon>
        <taxon>Lewinellaceae</taxon>
        <taxon>Neolewinella</taxon>
    </lineage>
</organism>
<keyword evidence="2" id="KW-1185">Reference proteome</keyword>
<gene>
    <name evidence="1" type="ORF">SAMN05444359_102138</name>
</gene>
<evidence type="ECO:0008006" key="3">
    <source>
        <dbReference type="Google" id="ProtNLM"/>
    </source>
</evidence>
<dbReference type="InterPro" id="IPR029069">
    <property type="entry name" value="HotDog_dom_sf"/>
</dbReference>
<dbReference type="STRING" id="478744.SAMN05444359_102138"/>
<dbReference type="OrthoDB" id="826697at2"/>
<dbReference type="RefSeq" id="WP_090165322.1">
    <property type="nucleotide sequence ID" value="NZ_FOFB01000002.1"/>
</dbReference>
<dbReference type="InParanoid" id="A0A1H9AN52"/>
<name>A0A1H9AN52_9BACT</name>